<organism evidence="1">
    <name type="scientific">hydrothermal vent metagenome</name>
    <dbReference type="NCBI Taxonomy" id="652676"/>
    <lineage>
        <taxon>unclassified sequences</taxon>
        <taxon>metagenomes</taxon>
        <taxon>ecological metagenomes</taxon>
    </lineage>
</organism>
<sequence length="223" mass="25232">MNVKTLSVILLYLLIFASNAQAAEKSGWMTMEYQSDSRNFNTLNVTGASSLPGGFSISGFTDLEGRKGLDRKENDIVTFFTEIRVKTKAKKYIGLIAEINVRSGTRNDIGRLGFYFQPKWDFLKKNKIFFFAKALPVETDEKGGQLSFAWNVVVPKIFDGRLSLGGYYDYNIKSGPDEGIHVVSDTQFRFRLIEDLSLLVEYRYNGYLSSKNNGVGTGLQYRF</sequence>
<evidence type="ECO:0008006" key="2">
    <source>
        <dbReference type="Google" id="ProtNLM"/>
    </source>
</evidence>
<accession>A0A3B1CCB6</accession>
<proteinExistence type="predicted"/>
<name>A0A3B1CCB6_9ZZZZ</name>
<reference evidence="1" key="1">
    <citation type="submission" date="2018-06" db="EMBL/GenBank/DDBJ databases">
        <authorList>
            <person name="Zhirakovskaya E."/>
        </authorList>
    </citation>
    <scope>NUCLEOTIDE SEQUENCE</scope>
</reference>
<evidence type="ECO:0000313" key="1">
    <source>
        <dbReference type="EMBL" id="VAX21598.1"/>
    </source>
</evidence>
<protein>
    <recommendedName>
        <fullName evidence="2">Outer membrane protein beta-barrel domain-containing protein</fullName>
    </recommendedName>
</protein>
<dbReference type="AlphaFoldDB" id="A0A3B1CCB6"/>
<dbReference type="EMBL" id="UOGA01000204">
    <property type="protein sequence ID" value="VAX21598.1"/>
    <property type="molecule type" value="Genomic_DNA"/>
</dbReference>
<gene>
    <name evidence="1" type="ORF">MNBD_NITROSPINAE04-1598</name>
</gene>